<dbReference type="Proteomes" id="UP001500443">
    <property type="component" value="Unassembled WGS sequence"/>
</dbReference>
<proteinExistence type="predicted"/>
<dbReference type="EMBL" id="BAAAPF010000065">
    <property type="protein sequence ID" value="GAA2122292.1"/>
    <property type="molecule type" value="Genomic_DNA"/>
</dbReference>
<accession>A0ABP5JT09</accession>
<protein>
    <submittedName>
        <fullName evidence="1">Uncharacterized protein</fullName>
    </submittedName>
</protein>
<keyword evidence="2" id="KW-1185">Reference proteome</keyword>
<sequence length="238" mass="24645">MTSVASDGKAAPNSGPPLGHVNLFAPSDWFDLLDRPTDEGLAQERFTELTRLAFSAHSPDIRDAIVEALMHTRRAFLDDGMLSCGLVTLPETEDGPALWQICSGVVEIGSIDTDLDIGSAFASFLGERVIGEGAYIESFPTAIGTGVGLISTPQVFSDGSVSLFPETTLTADDPGTPEVTLGLAVALAAPPGGGKGLLVVGQSLDAGQVRELACVVALIAGKSTIEVYAKEAGDKTRT</sequence>
<dbReference type="RefSeq" id="WP_344290096.1">
    <property type="nucleotide sequence ID" value="NZ_BAAAPF010000065.1"/>
</dbReference>
<evidence type="ECO:0000313" key="1">
    <source>
        <dbReference type="EMBL" id="GAA2122292.1"/>
    </source>
</evidence>
<name>A0ABP5JT09_9ACTN</name>
<comment type="caution">
    <text evidence="1">The sequence shown here is derived from an EMBL/GenBank/DDBJ whole genome shotgun (WGS) entry which is preliminary data.</text>
</comment>
<reference evidence="2" key="1">
    <citation type="journal article" date="2019" name="Int. J. Syst. Evol. Microbiol.">
        <title>The Global Catalogue of Microorganisms (GCM) 10K type strain sequencing project: providing services to taxonomists for standard genome sequencing and annotation.</title>
        <authorList>
            <consortium name="The Broad Institute Genomics Platform"/>
            <consortium name="The Broad Institute Genome Sequencing Center for Infectious Disease"/>
            <person name="Wu L."/>
            <person name="Ma J."/>
        </authorList>
    </citation>
    <scope>NUCLEOTIDE SEQUENCE [LARGE SCALE GENOMIC DNA]</scope>
    <source>
        <strain evidence="2">JCM 15481</strain>
    </source>
</reference>
<organism evidence="1 2">
    <name type="scientific">Streptomyces synnematoformans</name>
    <dbReference type="NCBI Taxonomy" id="415721"/>
    <lineage>
        <taxon>Bacteria</taxon>
        <taxon>Bacillati</taxon>
        <taxon>Actinomycetota</taxon>
        <taxon>Actinomycetes</taxon>
        <taxon>Kitasatosporales</taxon>
        <taxon>Streptomycetaceae</taxon>
        <taxon>Streptomyces</taxon>
    </lineage>
</organism>
<evidence type="ECO:0000313" key="2">
    <source>
        <dbReference type="Proteomes" id="UP001500443"/>
    </source>
</evidence>
<gene>
    <name evidence="1" type="ORF">GCM10009802_26200</name>
</gene>